<name>A0ABS4EDJ6_9FIRM</name>
<evidence type="ECO:0000313" key="2">
    <source>
        <dbReference type="EMBL" id="MBP1856002.1"/>
    </source>
</evidence>
<evidence type="ECO:0008006" key="4">
    <source>
        <dbReference type="Google" id="ProtNLM"/>
    </source>
</evidence>
<keyword evidence="1" id="KW-1133">Transmembrane helix</keyword>
<keyword evidence="1" id="KW-0812">Transmembrane</keyword>
<protein>
    <recommendedName>
        <fullName evidence="4">AraC family transcriptional regulator</fullName>
    </recommendedName>
</protein>
<feature type="transmembrane region" description="Helical" evidence="1">
    <location>
        <begin position="62"/>
        <end position="81"/>
    </location>
</feature>
<organism evidence="2 3">
    <name type="scientific">Metaclostridioides mangenotii</name>
    <dbReference type="NCBI Taxonomy" id="1540"/>
    <lineage>
        <taxon>Bacteria</taxon>
        <taxon>Bacillati</taxon>
        <taxon>Bacillota</taxon>
        <taxon>Clostridia</taxon>
        <taxon>Peptostreptococcales</taxon>
        <taxon>Peptostreptococcaceae</taxon>
        <taxon>Metaclostridioides</taxon>
    </lineage>
</organism>
<evidence type="ECO:0000313" key="3">
    <source>
        <dbReference type="Proteomes" id="UP000767291"/>
    </source>
</evidence>
<dbReference type="EMBL" id="JAGGJX010000006">
    <property type="protein sequence ID" value="MBP1856002.1"/>
    <property type="molecule type" value="Genomic_DNA"/>
</dbReference>
<evidence type="ECO:0000256" key="1">
    <source>
        <dbReference type="SAM" id="Phobius"/>
    </source>
</evidence>
<keyword evidence="1" id="KW-0472">Membrane</keyword>
<sequence length="101" mass="11457">MKKSIKIINLLAITMCIIFIVIYLLSSFYILEEANHNCVGDTCQICVHIQEVENTLKQLSTGLMPIIGGLLFISVYLRLLFYANSYKVTSTLITLKVRLNN</sequence>
<comment type="caution">
    <text evidence="2">The sequence shown here is derived from an EMBL/GenBank/DDBJ whole genome shotgun (WGS) entry which is preliminary data.</text>
</comment>
<dbReference type="RefSeq" id="WP_209457379.1">
    <property type="nucleotide sequence ID" value="NZ_BAAACS010000016.1"/>
</dbReference>
<proteinExistence type="predicted"/>
<dbReference type="Proteomes" id="UP000767291">
    <property type="component" value="Unassembled WGS sequence"/>
</dbReference>
<reference evidence="2 3" key="1">
    <citation type="submission" date="2021-03" db="EMBL/GenBank/DDBJ databases">
        <title>Genomic Encyclopedia of Type Strains, Phase IV (KMG-IV): sequencing the most valuable type-strain genomes for metagenomic binning, comparative biology and taxonomic classification.</title>
        <authorList>
            <person name="Goeker M."/>
        </authorList>
    </citation>
    <scope>NUCLEOTIDE SEQUENCE [LARGE SCALE GENOMIC DNA]</scope>
    <source>
        <strain evidence="2 3">DSM 1289</strain>
    </source>
</reference>
<accession>A0ABS4EDJ6</accession>
<keyword evidence="3" id="KW-1185">Reference proteome</keyword>
<gene>
    <name evidence="2" type="ORF">J2Z43_002404</name>
</gene>
<feature type="transmembrane region" description="Helical" evidence="1">
    <location>
        <begin position="7"/>
        <end position="31"/>
    </location>
</feature>